<evidence type="ECO:0000256" key="4">
    <source>
        <dbReference type="ARBA" id="ARBA00022989"/>
    </source>
</evidence>
<name>A0A7R9JUZ3_TIMGE</name>
<evidence type="ECO:0000256" key="1">
    <source>
        <dbReference type="ARBA" id="ARBA00004141"/>
    </source>
</evidence>
<dbReference type="GO" id="GO:0005886">
    <property type="term" value="C:plasma membrane"/>
    <property type="evidence" value="ECO:0007669"/>
    <property type="project" value="TreeGrafter"/>
</dbReference>
<evidence type="ECO:0000256" key="2">
    <source>
        <dbReference type="ARBA" id="ARBA00009457"/>
    </source>
</evidence>
<sequence>MASNSEPIDSSIKSKRPSDSAFKQQRLPAWQPILTAGTVLPTFFVIGIAFIPVGVALLYFSDEVNELVLDYTDCNDTLSQGRCEDIIVNQSKPNCLCKINFTLEKDFPGKVYMYYGLTNFYQNHRRYVKSRDDNQLLGQLSTTPSTDCQPFAFDINDTKKPIAPCGAIANSLFSDNLTIYSNLKNEEVPLLKTGIAWPSDKQIKFRNPPGELKEAFKDYAKPLNWQRPVYELDLSDPKNNGFENEDLIVWMRTAALPSFRKLYRRVDHDKDSYRQGLPSGNYTLYVNYSKLRYTVSSVLVRGKKEDDLIDNVASRWEEPISWDSVHCCGVCVPPAWDSVPLHPHQVRQEVRCFHYNIHSRRGCTAEMINVNPRTTYQ</sequence>
<keyword evidence="3 6" id="KW-0812">Transmembrane</keyword>
<evidence type="ECO:0000256" key="3">
    <source>
        <dbReference type="ARBA" id="ARBA00022692"/>
    </source>
</evidence>
<dbReference type="GO" id="GO:0005794">
    <property type="term" value="C:Golgi apparatus"/>
    <property type="evidence" value="ECO:0007669"/>
    <property type="project" value="TreeGrafter"/>
</dbReference>
<comment type="subcellular location">
    <subcellularLocation>
        <location evidence="1">Membrane</location>
        <topology evidence="1">Multi-pass membrane protein</topology>
    </subcellularLocation>
</comment>
<accession>A0A7R9JUZ3</accession>
<dbReference type="InterPro" id="IPR005045">
    <property type="entry name" value="CDC50/LEM3_fam"/>
</dbReference>
<evidence type="ECO:0000256" key="6">
    <source>
        <dbReference type="SAM" id="Phobius"/>
    </source>
</evidence>
<comment type="similarity">
    <text evidence="2">Belongs to the CDC50/LEM3 family.</text>
</comment>
<dbReference type="GO" id="GO:0005783">
    <property type="term" value="C:endoplasmic reticulum"/>
    <property type="evidence" value="ECO:0007669"/>
    <property type="project" value="TreeGrafter"/>
</dbReference>
<feature type="transmembrane region" description="Helical" evidence="6">
    <location>
        <begin position="33"/>
        <end position="60"/>
    </location>
</feature>
<reference evidence="7" key="1">
    <citation type="submission" date="2020-11" db="EMBL/GenBank/DDBJ databases">
        <authorList>
            <person name="Tran Van P."/>
        </authorList>
    </citation>
    <scope>NUCLEOTIDE SEQUENCE</scope>
</reference>
<organism evidence="7">
    <name type="scientific">Timema genevievae</name>
    <name type="common">Walking stick</name>
    <dbReference type="NCBI Taxonomy" id="629358"/>
    <lineage>
        <taxon>Eukaryota</taxon>
        <taxon>Metazoa</taxon>
        <taxon>Ecdysozoa</taxon>
        <taxon>Arthropoda</taxon>
        <taxon>Hexapoda</taxon>
        <taxon>Insecta</taxon>
        <taxon>Pterygota</taxon>
        <taxon>Neoptera</taxon>
        <taxon>Polyneoptera</taxon>
        <taxon>Phasmatodea</taxon>
        <taxon>Timematodea</taxon>
        <taxon>Timematoidea</taxon>
        <taxon>Timematidae</taxon>
        <taxon>Timema</taxon>
    </lineage>
</organism>
<gene>
    <name evidence="7" type="ORF">TGEB3V08_LOCUS3820</name>
</gene>
<dbReference type="AlphaFoldDB" id="A0A7R9JUZ3"/>
<proteinExistence type="inferred from homology"/>
<protein>
    <recommendedName>
        <fullName evidence="8">P4-ATPase flippase complex beta subunit TMEM30A</fullName>
    </recommendedName>
</protein>
<dbReference type="EMBL" id="OE840246">
    <property type="protein sequence ID" value="CAD7589929.1"/>
    <property type="molecule type" value="Genomic_DNA"/>
</dbReference>
<dbReference type="PANTHER" id="PTHR10926:SF0">
    <property type="entry name" value="CDC50, ISOFORM A"/>
    <property type="match status" value="1"/>
</dbReference>
<keyword evidence="4 6" id="KW-1133">Transmembrane helix</keyword>
<evidence type="ECO:0000256" key="5">
    <source>
        <dbReference type="ARBA" id="ARBA00023136"/>
    </source>
</evidence>
<dbReference type="Pfam" id="PF03381">
    <property type="entry name" value="CDC50"/>
    <property type="match status" value="1"/>
</dbReference>
<evidence type="ECO:0000313" key="7">
    <source>
        <dbReference type="EMBL" id="CAD7589929.1"/>
    </source>
</evidence>
<dbReference type="PANTHER" id="PTHR10926">
    <property type="entry name" value="CELL CYCLE CONTROL PROTEIN 50"/>
    <property type="match status" value="1"/>
</dbReference>
<keyword evidence="5 6" id="KW-0472">Membrane</keyword>
<evidence type="ECO:0008006" key="8">
    <source>
        <dbReference type="Google" id="ProtNLM"/>
    </source>
</evidence>